<proteinExistence type="predicted"/>
<organism evidence="4 6">
    <name type="scientific">Kurthia zopfii</name>
    <dbReference type="NCBI Taxonomy" id="1650"/>
    <lineage>
        <taxon>Bacteria</taxon>
        <taxon>Bacillati</taxon>
        <taxon>Bacillota</taxon>
        <taxon>Bacilli</taxon>
        <taxon>Bacillales</taxon>
        <taxon>Caryophanaceae</taxon>
        <taxon>Kurthia</taxon>
    </lineage>
</organism>
<dbReference type="Proteomes" id="UP000254330">
    <property type="component" value="Unassembled WGS sequence"/>
</dbReference>
<reference evidence="5 7" key="2">
    <citation type="submission" date="2019-03" db="EMBL/GenBank/DDBJ databases">
        <title>Genomic Encyclopedia of Type Strains, Phase IV (KMG-IV): sequencing the most valuable type-strain genomes for metagenomic binning, comparative biology and taxonomic classification.</title>
        <authorList>
            <person name="Goeker M."/>
        </authorList>
    </citation>
    <scope>NUCLEOTIDE SEQUENCE [LARGE SCALE GENOMIC DNA]</scope>
    <source>
        <strain evidence="5 7">DSM 20580</strain>
    </source>
</reference>
<dbReference type="InterPro" id="IPR029058">
    <property type="entry name" value="AB_hydrolase_fold"/>
</dbReference>
<dbReference type="AlphaFoldDB" id="A0A8B4QA52"/>
<evidence type="ECO:0000313" key="6">
    <source>
        <dbReference type="Proteomes" id="UP000254330"/>
    </source>
</evidence>
<sequence length="301" mass="34591">MGNLSTKTKEFIEKERRREPFQSLTKEEKEIWFLQHTGTTNDAHIDYKEDIQIPARDGHMLNATIIYPNAETKRPTLLWFTGSLFLTSNYEHIENKLRETAITCNMTVIAVSYRMEPFPTPLNDCIDAIEWAHTNAELFHSLPDEMVVCGDGFGASLVASIEQQIQHTHDFIKAICLFYPAVDPFLLTDSKRAYGEGFLLETEWLQAFYTQMTEHREPNATIAPLHGLDFSNHCPTFIMKAEFDPLRDEAILYEHKLENAGVKVLRKTEENTIHGFFAVGGLNEKQTTQIIHDIDHFLKSL</sequence>
<evidence type="ECO:0000259" key="3">
    <source>
        <dbReference type="Pfam" id="PF07859"/>
    </source>
</evidence>
<feature type="compositionally biased region" description="Basic and acidic residues" evidence="2">
    <location>
        <begin position="7"/>
        <end position="20"/>
    </location>
</feature>
<evidence type="ECO:0000313" key="5">
    <source>
        <dbReference type="EMBL" id="TDR39063.1"/>
    </source>
</evidence>
<dbReference type="GO" id="GO:0004806">
    <property type="term" value="F:triacylglycerol lipase activity"/>
    <property type="evidence" value="ECO:0007669"/>
    <property type="project" value="UniProtKB-EC"/>
</dbReference>
<feature type="region of interest" description="Disordered" evidence="2">
    <location>
        <begin position="1"/>
        <end position="20"/>
    </location>
</feature>
<protein>
    <submittedName>
        <fullName evidence="5">Acetyl esterase</fullName>
    </submittedName>
    <submittedName>
        <fullName evidence="4">Lipase 2</fullName>
        <ecNumber evidence="4">3.1.1.3</ecNumber>
    </submittedName>
</protein>
<dbReference type="RefSeq" id="WP_109349471.1">
    <property type="nucleotide sequence ID" value="NZ_BJUE01000027.1"/>
</dbReference>
<evidence type="ECO:0000313" key="7">
    <source>
        <dbReference type="Proteomes" id="UP000294641"/>
    </source>
</evidence>
<dbReference type="PANTHER" id="PTHR48081">
    <property type="entry name" value="AB HYDROLASE SUPERFAMILY PROTEIN C4A8.06C"/>
    <property type="match status" value="1"/>
</dbReference>
<feature type="domain" description="Alpha/beta hydrolase fold-3" evidence="3">
    <location>
        <begin position="77"/>
        <end position="277"/>
    </location>
</feature>
<dbReference type="OrthoDB" id="9815425at2"/>
<dbReference type="Pfam" id="PF07859">
    <property type="entry name" value="Abhydrolase_3"/>
    <property type="match status" value="1"/>
</dbReference>
<dbReference type="Proteomes" id="UP000294641">
    <property type="component" value="Unassembled WGS sequence"/>
</dbReference>
<evidence type="ECO:0000256" key="1">
    <source>
        <dbReference type="ARBA" id="ARBA00022801"/>
    </source>
</evidence>
<dbReference type="InterPro" id="IPR013094">
    <property type="entry name" value="AB_hydrolase_3"/>
</dbReference>
<evidence type="ECO:0000313" key="4">
    <source>
        <dbReference type="EMBL" id="STX09599.1"/>
    </source>
</evidence>
<dbReference type="PANTHER" id="PTHR48081:SF8">
    <property type="entry name" value="ALPHA_BETA HYDROLASE FOLD-3 DOMAIN-CONTAINING PROTEIN-RELATED"/>
    <property type="match status" value="1"/>
</dbReference>
<reference evidence="4 6" key="1">
    <citation type="submission" date="2018-06" db="EMBL/GenBank/DDBJ databases">
        <authorList>
            <consortium name="Pathogen Informatics"/>
            <person name="Doyle S."/>
        </authorList>
    </citation>
    <scope>NUCLEOTIDE SEQUENCE [LARGE SCALE GENOMIC DNA]</scope>
    <source>
        <strain evidence="4 6">NCTC10597</strain>
    </source>
</reference>
<comment type="caution">
    <text evidence="4">The sequence shown here is derived from an EMBL/GenBank/DDBJ whole genome shotgun (WGS) entry which is preliminary data.</text>
</comment>
<dbReference type="InterPro" id="IPR050300">
    <property type="entry name" value="GDXG_lipolytic_enzyme"/>
</dbReference>
<dbReference type="SUPFAM" id="SSF53474">
    <property type="entry name" value="alpha/beta-Hydrolases"/>
    <property type="match status" value="1"/>
</dbReference>
<evidence type="ECO:0000256" key="2">
    <source>
        <dbReference type="SAM" id="MobiDB-lite"/>
    </source>
</evidence>
<name>A0A8B4QA52_9BACL</name>
<dbReference type="EMBL" id="SNZG01000013">
    <property type="protein sequence ID" value="TDR39063.1"/>
    <property type="molecule type" value="Genomic_DNA"/>
</dbReference>
<dbReference type="EC" id="3.1.1.3" evidence="4"/>
<dbReference type="EMBL" id="UGNP01000001">
    <property type="protein sequence ID" value="STX09599.1"/>
    <property type="molecule type" value="Genomic_DNA"/>
</dbReference>
<keyword evidence="1 4" id="KW-0378">Hydrolase</keyword>
<accession>A0A8B4QA52</accession>
<gene>
    <name evidence="4" type="primary">lip2</name>
    <name evidence="5" type="ORF">DFR61_11360</name>
    <name evidence="4" type="ORF">NCTC10597_01287</name>
</gene>
<keyword evidence="7" id="KW-1185">Reference proteome</keyword>
<dbReference type="Gene3D" id="3.40.50.1820">
    <property type="entry name" value="alpha/beta hydrolase"/>
    <property type="match status" value="1"/>
</dbReference>